<gene>
    <name evidence="1" type="ORF">TWF506_004738</name>
</gene>
<reference evidence="1 2" key="1">
    <citation type="submission" date="2019-10" db="EMBL/GenBank/DDBJ databases">
        <authorList>
            <person name="Palmer J.M."/>
        </authorList>
    </citation>
    <scope>NUCLEOTIDE SEQUENCE [LARGE SCALE GENOMIC DNA]</scope>
    <source>
        <strain evidence="1 2">TWF506</strain>
    </source>
</reference>
<name>A0AAN8NFA2_9PEZI</name>
<evidence type="ECO:0000313" key="2">
    <source>
        <dbReference type="Proteomes" id="UP001307849"/>
    </source>
</evidence>
<dbReference type="EMBL" id="JAVHJM010000015">
    <property type="protein sequence ID" value="KAK6497265.1"/>
    <property type="molecule type" value="Genomic_DNA"/>
</dbReference>
<keyword evidence="2" id="KW-1185">Reference proteome</keyword>
<proteinExistence type="predicted"/>
<sequence length="452" mass="51880">MALPANEYEVAEMSVDPGPSGAAEPLLQSATKSTQDKGPGLFRLPQEIRQQIYENLITYASNFIYKSAALFKEAREDYGVPRMDRKNKRLRDLRRRDGVCSITFEIAPFPKFVDDSYNTINLLLVSKSFSIDIKFAAYHIRQRMNSTISKCLTGPNPYSQFWSAAHLTPHALEVIRSSRHIFAGYGHNTTTTALAMPRKVKENVTNIFLTSFVFSYYYTRNWGTSGSQYTYTSTFPRVFTQFIECFPNCEILATACGAHGTIDQIQTRDHYLLQYITNAFHGQTALQSNLKFLELVYRWEDGREYKTNLTSQWSMDVWDEYIKSHNAVEVPELELEGRGRYWSEYEHVSDEFRRLLVEGTVRRVPKKKTTLQLSVTPKTVPLSTADLEDPFIDLCASEIFEGESNLEAEAEREPIMWEERCWGKTCDCGNNCDAYTRPELKSQTCRSTCTTT</sequence>
<dbReference type="Proteomes" id="UP001307849">
    <property type="component" value="Unassembled WGS sequence"/>
</dbReference>
<accession>A0AAN8NFA2</accession>
<organism evidence="1 2">
    <name type="scientific">Arthrobotrys conoides</name>
    <dbReference type="NCBI Taxonomy" id="74498"/>
    <lineage>
        <taxon>Eukaryota</taxon>
        <taxon>Fungi</taxon>
        <taxon>Dikarya</taxon>
        <taxon>Ascomycota</taxon>
        <taxon>Pezizomycotina</taxon>
        <taxon>Orbiliomycetes</taxon>
        <taxon>Orbiliales</taxon>
        <taxon>Orbiliaceae</taxon>
        <taxon>Arthrobotrys</taxon>
    </lineage>
</organism>
<protein>
    <submittedName>
        <fullName evidence="1">Uncharacterized protein</fullName>
    </submittedName>
</protein>
<comment type="caution">
    <text evidence="1">The sequence shown here is derived from an EMBL/GenBank/DDBJ whole genome shotgun (WGS) entry which is preliminary data.</text>
</comment>
<dbReference type="AlphaFoldDB" id="A0AAN8NFA2"/>
<evidence type="ECO:0000313" key="1">
    <source>
        <dbReference type="EMBL" id="KAK6497265.1"/>
    </source>
</evidence>